<evidence type="ECO:0000313" key="3">
    <source>
        <dbReference type="Proteomes" id="UP001501746"/>
    </source>
</evidence>
<proteinExistence type="predicted"/>
<name>A0ABN2MEX5_9MICO</name>
<keyword evidence="1" id="KW-1133">Transmembrane helix</keyword>
<dbReference type="EMBL" id="BAAANK010000001">
    <property type="protein sequence ID" value="GAA1822393.1"/>
    <property type="molecule type" value="Genomic_DNA"/>
</dbReference>
<feature type="transmembrane region" description="Helical" evidence="1">
    <location>
        <begin position="55"/>
        <end position="77"/>
    </location>
</feature>
<keyword evidence="3" id="KW-1185">Reference proteome</keyword>
<protein>
    <submittedName>
        <fullName evidence="2">Uncharacterized protein</fullName>
    </submittedName>
</protein>
<accession>A0ABN2MEX5</accession>
<keyword evidence="1" id="KW-0472">Membrane</keyword>
<keyword evidence="1" id="KW-0812">Transmembrane</keyword>
<gene>
    <name evidence="2" type="ORF">GCM10009750_00970</name>
</gene>
<reference evidence="2 3" key="1">
    <citation type="journal article" date="2019" name="Int. J. Syst. Evol. Microbiol.">
        <title>The Global Catalogue of Microorganisms (GCM) 10K type strain sequencing project: providing services to taxonomists for standard genome sequencing and annotation.</title>
        <authorList>
            <consortium name="The Broad Institute Genomics Platform"/>
            <consortium name="The Broad Institute Genome Sequencing Center for Infectious Disease"/>
            <person name="Wu L."/>
            <person name="Ma J."/>
        </authorList>
    </citation>
    <scope>NUCLEOTIDE SEQUENCE [LARGE SCALE GENOMIC DNA]</scope>
    <source>
        <strain evidence="2 3">JCM 14323</strain>
    </source>
</reference>
<dbReference type="Proteomes" id="UP001501746">
    <property type="component" value="Unassembled WGS sequence"/>
</dbReference>
<evidence type="ECO:0000256" key="1">
    <source>
        <dbReference type="SAM" id="Phobius"/>
    </source>
</evidence>
<comment type="caution">
    <text evidence="2">The sequence shown here is derived from an EMBL/GenBank/DDBJ whole genome shotgun (WGS) entry which is preliminary data.</text>
</comment>
<evidence type="ECO:0000313" key="2">
    <source>
        <dbReference type="EMBL" id="GAA1822393.1"/>
    </source>
</evidence>
<organism evidence="2 3">
    <name type="scientific">Agromyces salentinus</name>
    <dbReference type="NCBI Taxonomy" id="269421"/>
    <lineage>
        <taxon>Bacteria</taxon>
        <taxon>Bacillati</taxon>
        <taxon>Actinomycetota</taxon>
        <taxon>Actinomycetes</taxon>
        <taxon>Micrococcales</taxon>
        <taxon>Microbacteriaceae</taxon>
        <taxon>Agromyces</taxon>
    </lineage>
</organism>
<sequence length="91" mass="9065">MIVLVIAAVLVVGGVVTMLVAGFAQPTATIGWFAYQPLAGAVFPPGGGVMVTTPVLIGAAAAALGFVALAGALGFALGRGRQEQQGRQEQE</sequence>